<dbReference type="GeneID" id="94844550"/>
<dbReference type="Proteomes" id="UP000179807">
    <property type="component" value="Unassembled WGS sequence"/>
</dbReference>
<dbReference type="GO" id="GO:0005524">
    <property type="term" value="F:ATP binding"/>
    <property type="evidence" value="ECO:0007669"/>
    <property type="project" value="UniProtKB-UniRule"/>
</dbReference>
<feature type="compositionally biased region" description="Pro residues" evidence="2">
    <location>
        <begin position="511"/>
        <end position="521"/>
    </location>
</feature>
<reference evidence="4" key="1">
    <citation type="submission" date="2016-10" db="EMBL/GenBank/DDBJ databases">
        <authorList>
            <person name="Benchimol M."/>
            <person name="Almeida L.G."/>
            <person name="Vasconcelos A.T."/>
            <person name="Perreira-Neves A."/>
            <person name="Rosa I.A."/>
            <person name="Tasca T."/>
            <person name="Bogo M.R."/>
            <person name="de Souza W."/>
        </authorList>
    </citation>
    <scope>NUCLEOTIDE SEQUENCE [LARGE SCALE GENOMIC DNA]</scope>
    <source>
        <strain evidence="4">K</strain>
    </source>
</reference>
<evidence type="ECO:0000259" key="3">
    <source>
        <dbReference type="PROSITE" id="PS50011"/>
    </source>
</evidence>
<dbReference type="InterPro" id="IPR017441">
    <property type="entry name" value="Protein_kinase_ATP_BS"/>
</dbReference>
<proteinExistence type="predicted"/>
<accession>A0A1J4JIE6</accession>
<dbReference type="PANTHER" id="PTHR11909">
    <property type="entry name" value="CASEIN KINASE-RELATED"/>
    <property type="match status" value="1"/>
</dbReference>
<dbReference type="InterPro" id="IPR000719">
    <property type="entry name" value="Prot_kinase_dom"/>
</dbReference>
<dbReference type="OrthoDB" id="5979581at2759"/>
<dbReference type="AlphaFoldDB" id="A0A1J4JIE6"/>
<dbReference type="InterPro" id="IPR050235">
    <property type="entry name" value="CK1_Ser-Thr_kinase"/>
</dbReference>
<organism evidence="4 5">
    <name type="scientific">Tritrichomonas foetus</name>
    <dbReference type="NCBI Taxonomy" id="1144522"/>
    <lineage>
        <taxon>Eukaryota</taxon>
        <taxon>Metamonada</taxon>
        <taxon>Parabasalia</taxon>
        <taxon>Tritrichomonadida</taxon>
        <taxon>Tritrichomonadidae</taxon>
        <taxon>Tritrichomonas</taxon>
    </lineage>
</organism>
<dbReference type="CDD" id="cd14016">
    <property type="entry name" value="STKc_CK1"/>
    <property type="match status" value="1"/>
</dbReference>
<comment type="caution">
    <text evidence="4">The sequence shown here is derived from an EMBL/GenBank/DDBJ whole genome shotgun (WGS) entry which is preliminary data.</text>
</comment>
<protein>
    <recommendedName>
        <fullName evidence="3">Protein kinase domain-containing protein</fullName>
    </recommendedName>
</protein>
<dbReference type="Gene3D" id="1.10.510.10">
    <property type="entry name" value="Transferase(Phosphotransferase) domain 1"/>
    <property type="match status" value="3"/>
</dbReference>
<evidence type="ECO:0000256" key="2">
    <source>
        <dbReference type="SAM" id="MobiDB-lite"/>
    </source>
</evidence>
<feature type="region of interest" description="Disordered" evidence="2">
    <location>
        <begin position="507"/>
        <end position="576"/>
    </location>
</feature>
<feature type="compositionally biased region" description="Low complexity" evidence="2">
    <location>
        <begin position="297"/>
        <end position="315"/>
    </location>
</feature>
<dbReference type="SMART" id="SM00220">
    <property type="entry name" value="S_TKc"/>
    <property type="match status" value="1"/>
</dbReference>
<gene>
    <name evidence="4" type="ORF">TRFO_34748</name>
</gene>
<keyword evidence="1" id="KW-0547">Nucleotide-binding</keyword>
<keyword evidence="1" id="KW-0067">ATP-binding</keyword>
<dbReference type="PROSITE" id="PS50011">
    <property type="entry name" value="PROTEIN_KINASE_DOM"/>
    <property type="match status" value="1"/>
</dbReference>
<dbReference type="VEuPathDB" id="TrichDB:TRFO_34748"/>
<name>A0A1J4JIE6_9EUKA</name>
<feature type="domain" description="Protein kinase" evidence="3">
    <location>
        <begin position="9"/>
        <end position="427"/>
    </location>
</feature>
<dbReference type="EMBL" id="MLAK01001033">
    <property type="protein sequence ID" value="OHS98914.1"/>
    <property type="molecule type" value="Genomic_DNA"/>
</dbReference>
<dbReference type="InterPro" id="IPR011009">
    <property type="entry name" value="Kinase-like_dom_sf"/>
</dbReference>
<evidence type="ECO:0000313" key="4">
    <source>
        <dbReference type="EMBL" id="OHS98914.1"/>
    </source>
</evidence>
<dbReference type="Pfam" id="PF00069">
    <property type="entry name" value="Pkinase"/>
    <property type="match status" value="1"/>
</dbReference>
<dbReference type="PROSITE" id="PS00107">
    <property type="entry name" value="PROTEIN_KINASE_ATP"/>
    <property type="match status" value="1"/>
</dbReference>
<evidence type="ECO:0000313" key="5">
    <source>
        <dbReference type="Proteomes" id="UP000179807"/>
    </source>
</evidence>
<keyword evidence="5" id="KW-1185">Reference proteome</keyword>
<dbReference type="SUPFAM" id="SSF56112">
    <property type="entry name" value="Protein kinase-like (PK-like)"/>
    <property type="match status" value="2"/>
</dbReference>
<dbReference type="RefSeq" id="XP_068352051.1">
    <property type="nucleotide sequence ID" value="XM_068509846.1"/>
</dbReference>
<feature type="compositionally biased region" description="Basic residues" evidence="2">
    <location>
        <begin position="527"/>
        <end position="538"/>
    </location>
</feature>
<dbReference type="GO" id="GO:0004672">
    <property type="term" value="F:protein kinase activity"/>
    <property type="evidence" value="ECO:0007669"/>
    <property type="project" value="InterPro"/>
</dbReference>
<sequence>MDFVLNGRYKFIKKIGSGSFGDVWEGYDVINNSTVALKVENARNNNSCYRLQREYEVYNRLRDSESFPTVYLYTQFGVYNFLVMEELGYSLEYLFNNVCNKRFSLKTVLLLADQLILRIHDLHKRSIVHRDIKPENFAICLFDNNAAKNNNQNTLRNNNLYDNENNLQINNLYDSENHLHNDNNFETKLHNHLQNNQNSCLYKGNHMIKLFDFGLSQSFIDSRGRHIPMRDKCEPTGNCRYSSLNNHLGYEQSRRDDLEGLAYMLIFFLKGYLPWMSIFKEKQTNEPESGPQESHQNGISHSNSNYNHGSGNQSNIIHGNINPSRFNHVRSNSHHTSLQFIESHQRIGEEERKVSIKHSPSNYDKKFITQQQRMKIVGQIKMTTSIDTVCEGTPKEFSIFLRSVRNLRFEEEPDYEGYRKMFRELYIKEGFNISTSNQATSQNSQQIVTNNPTENVTTNEFNYAYGNIDINQNIENQESNNNENLSDENENVESAIMENSVVFDWEEVPDYNPPRPFAKPAPEPRKNPAHRQKAKSNPKQRPPTPLLSVPHLKQNPIMERLKRTNRSLALKSKKFT</sequence>
<feature type="binding site" evidence="1">
    <location>
        <position position="38"/>
    </location>
    <ligand>
        <name>ATP</name>
        <dbReference type="ChEBI" id="CHEBI:30616"/>
    </ligand>
</feature>
<feature type="region of interest" description="Disordered" evidence="2">
    <location>
        <begin position="283"/>
        <end position="335"/>
    </location>
</feature>
<evidence type="ECO:0000256" key="1">
    <source>
        <dbReference type="PROSITE-ProRule" id="PRU10141"/>
    </source>
</evidence>